<evidence type="ECO:0000256" key="1">
    <source>
        <dbReference type="SAM" id="MobiDB-lite"/>
    </source>
</evidence>
<feature type="non-terminal residue" evidence="3">
    <location>
        <position position="184"/>
    </location>
</feature>
<dbReference type="EMBL" id="CAJNOR010020000">
    <property type="protein sequence ID" value="CAF1690140.1"/>
    <property type="molecule type" value="Genomic_DNA"/>
</dbReference>
<feature type="non-terminal residue" evidence="3">
    <location>
        <position position="1"/>
    </location>
</feature>
<sequence>STVISLPTKQNRNFSNDLPNQQINSYPIDQINNEEYEKNIYTQIKLSLPENSSRNIFYPHRNTISHCETTQEFFNEEFLLPTNPPITVTIEPQQLDLNENILKNNSLIQDDQICSTTNTNKTQRSSIDTTIKPTSTIVNYFMDLLKPSDNKLAMKLFGSRKGLLKERLRQQRAGHCIIHPCSNF</sequence>
<keyword evidence="4" id="KW-1185">Reference proteome</keyword>
<comment type="caution">
    <text evidence="3">The sequence shown here is derived from an EMBL/GenBank/DDBJ whole genome shotgun (WGS) entry which is preliminary data.</text>
</comment>
<evidence type="ECO:0000259" key="2">
    <source>
        <dbReference type="Pfam" id="PF08412"/>
    </source>
</evidence>
<proteinExistence type="predicted"/>
<dbReference type="Pfam" id="PF08412">
    <property type="entry name" value="Ion_trans_N"/>
    <property type="match status" value="1"/>
</dbReference>
<reference evidence="3" key="1">
    <citation type="submission" date="2021-02" db="EMBL/GenBank/DDBJ databases">
        <authorList>
            <person name="Nowell W R."/>
        </authorList>
    </citation>
    <scope>NUCLEOTIDE SEQUENCE</scope>
</reference>
<feature type="domain" description="Ion transport N-terminal" evidence="2">
    <location>
        <begin position="143"/>
        <end position="184"/>
    </location>
</feature>
<dbReference type="InterPro" id="IPR013621">
    <property type="entry name" value="Ion_trans_N"/>
</dbReference>
<dbReference type="AlphaFoldDB" id="A0A816HM34"/>
<dbReference type="Proteomes" id="UP000663828">
    <property type="component" value="Unassembled WGS sequence"/>
</dbReference>
<organism evidence="3 4">
    <name type="scientific">Adineta ricciae</name>
    <name type="common">Rotifer</name>
    <dbReference type="NCBI Taxonomy" id="249248"/>
    <lineage>
        <taxon>Eukaryota</taxon>
        <taxon>Metazoa</taxon>
        <taxon>Spiralia</taxon>
        <taxon>Gnathifera</taxon>
        <taxon>Rotifera</taxon>
        <taxon>Eurotatoria</taxon>
        <taxon>Bdelloidea</taxon>
        <taxon>Adinetida</taxon>
        <taxon>Adinetidae</taxon>
        <taxon>Adineta</taxon>
    </lineage>
</organism>
<gene>
    <name evidence="3" type="ORF">XAT740_LOCUS63614</name>
</gene>
<accession>A0A816HM34</accession>
<evidence type="ECO:0000313" key="3">
    <source>
        <dbReference type="EMBL" id="CAF1690140.1"/>
    </source>
</evidence>
<feature type="region of interest" description="Disordered" evidence="1">
    <location>
        <begin position="1"/>
        <end position="21"/>
    </location>
</feature>
<evidence type="ECO:0000313" key="4">
    <source>
        <dbReference type="Proteomes" id="UP000663828"/>
    </source>
</evidence>
<name>A0A816HM34_ADIRI</name>
<protein>
    <recommendedName>
        <fullName evidence="2">Ion transport N-terminal domain-containing protein</fullName>
    </recommendedName>
</protein>